<evidence type="ECO:0000256" key="7">
    <source>
        <dbReference type="PROSITE-ProRule" id="PRU00723"/>
    </source>
</evidence>
<dbReference type="PROSITE" id="PS50103">
    <property type="entry name" value="ZF_C3H1"/>
    <property type="match status" value="1"/>
</dbReference>
<feature type="region of interest" description="Disordered" evidence="8">
    <location>
        <begin position="595"/>
        <end position="645"/>
    </location>
</feature>
<feature type="compositionally biased region" description="Basic and acidic residues" evidence="8">
    <location>
        <begin position="413"/>
        <end position="434"/>
    </location>
</feature>
<dbReference type="PROSITE" id="PS50102">
    <property type="entry name" value="RRM"/>
    <property type="match status" value="1"/>
</dbReference>
<dbReference type="Pfam" id="PF00642">
    <property type="entry name" value="zf-CCCH"/>
    <property type="match status" value="1"/>
</dbReference>
<keyword evidence="5" id="KW-0238">DNA-binding</keyword>
<name>A0AAW2SE34_9LAMI</name>
<evidence type="ECO:0000313" key="11">
    <source>
        <dbReference type="EMBL" id="KAL0390786.1"/>
    </source>
</evidence>
<evidence type="ECO:0000256" key="4">
    <source>
        <dbReference type="ARBA" id="ARBA00022884"/>
    </source>
</evidence>
<dbReference type="Pfam" id="PF23182">
    <property type="entry name" value="PABC_AtC3H46"/>
    <property type="match status" value="1"/>
</dbReference>
<dbReference type="InterPro" id="IPR036855">
    <property type="entry name" value="Znf_CCCH_sf"/>
</dbReference>
<dbReference type="GO" id="GO:0003723">
    <property type="term" value="F:RNA binding"/>
    <property type="evidence" value="ECO:0007669"/>
    <property type="project" value="UniProtKB-UniRule"/>
</dbReference>
<feature type="region of interest" description="Disordered" evidence="8">
    <location>
        <begin position="72"/>
        <end position="98"/>
    </location>
</feature>
<dbReference type="PANTHER" id="PTHR24009">
    <property type="entry name" value="RNA-BINDING (RRM/RBD/RNP MOTIFS)"/>
    <property type="match status" value="1"/>
</dbReference>
<dbReference type="InterPro" id="IPR012677">
    <property type="entry name" value="Nucleotide-bd_a/b_plait_sf"/>
</dbReference>
<gene>
    <name evidence="11" type="ORF">Scaly_0435700</name>
</gene>
<protein>
    <submittedName>
        <fullName evidence="11">Zinc finger CCCH domain-containing protein 22</fullName>
    </submittedName>
</protein>
<accession>A0AAW2SE34</accession>
<feature type="domain" description="RRM" evidence="9">
    <location>
        <begin position="337"/>
        <end position="413"/>
    </location>
</feature>
<dbReference type="AlphaFoldDB" id="A0AAW2SE34"/>
<dbReference type="Pfam" id="PF00076">
    <property type="entry name" value="RRM_1"/>
    <property type="match status" value="1"/>
</dbReference>
<evidence type="ECO:0000256" key="2">
    <source>
        <dbReference type="ARBA" id="ARBA00022771"/>
    </source>
</evidence>
<reference evidence="11" key="1">
    <citation type="submission" date="2020-06" db="EMBL/GenBank/DDBJ databases">
        <authorList>
            <person name="Li T."/>
            <person name="Hu X."/>
            <person name="Zhang T."/>
            <person name="Song X."/>
            <person name="Zhang H."/>
            <person name="Dai N."/>
            <person name="Sheng W."/>
            <person name="Hou X."/>
            <person name="Wei L."/>
        </authorList>
    </citation>
    <scope>NUCLEOTIDE SEQUENCE</scope>
    <source>
        <strain evidence="11">KEN8</strain>
        <tissue evidence="11">Leaf</tissue>
    </source>
</reference>
<evidence type="ECO:0000256" key="3">
    <source>
        <dbReference type="ARBA" id="ARBA00022833"/>
    </source>
</evidence>
<feature type="domain" description="C3H1-type" evidence="10">
    <location>
        <begin position="236"/>
        <end position="263"/>
    </location>
</feature>
<feature type="region of interest" description="Disordered" evidence="8">
    <location>
        <begin position="413"/>
        <end position="441"/>
    </location>
</feature>
<evidence type="ECO:0000256" key="1">
    <source>
        <dbReference type="ARBA" id="ARBA00022723"/>
    </source>
</evidence>
<evidence type="ECO:0000259" key="10">
    <source>
        <dbReference type="PROSITE" id="PS50103"/>
    </source>
</evidence>
<evidence type="ECO:0000256" key="8">
    <source>
        <dbReference type="SAM" id="MobiDB-lite"/>
    </source>
</evidence>
<dbReference type="Gene3D" id="3.30.70.330">
    <property type="match status" value="1"/>
</dbReference>
<reference evidence="11" key="2">
    <citation type="journal article" date="2024" name="Plant">
        <title>Genomic evolution and insights into agronomic trait innovations of Sesamum species.</title>
        <authorList>
            <person name="Miao H."/>
            <person name="Wang L."/>
            <person name="Qu L."/>
            <person name="Liu H."/>
            <person name="Sun Y."/>
            <person name="Le M."/>
            <person name="Wang Q."/>
            <person name="Wei S."/>
            <person name="Zheng Y."/>
            <person name="Lin W."/>
            <person name="Duan Y."/>
            <person name="Cao H."/>
            <person name="Xiong S."/>
            <person name="Wang X."/>
            <person name="Wei L."/>
            <person name="Li C."/>
            <person name="Ma Q."/>
            <person name="Ju M."/>
            <person name="Zhao R."/>
            <person name="Li G."/>
            <person name="Mu C."/>
            <person name="Tian Q."/>
            <person name="Mei H."/>
            <person name="Zhang T."/>
            <person name="Gao T."/>
            <person name="Zhang H."/>
        </authorList>
    </citation>
    <scope>NUCLEOTIDE SEQUENCE</scope>
    <source>
        <strain evidence="11">KEN8</strain>
    </source>
</reference>
<dbReference type="PANTHER" id="PTHR24009:SF11">
    <property type="entry name" value="ZINC FINGER CCCH DOMAIN-CONTAINING PROTEIN 53-LIKE"/>
    <property type="match status" value="1"/>
</dbReference>
<keyword evidence="1 7" id="KW-0479">Metal-binding</keyword>
<dbReference type="InterPro" id="IPR034365">
    <property type="entry name" value="AtC3H46-like_RRM"/>
</dbReference>
<dbReference type="InterPro" id="IPR056276">
    <property type="entry name" value="AtC3H46-like_PABC-like"/>
</dbReference>
<dbReference type="CDD" id="cd12458">
    <property type="entry name" value="RRM_AtC3H46_like"/>
    <property type="match status" value="1"/>
</dbReference>
<feature type="compositionally biased region" description="Low complexity" evidence="8">
    <location>
        <begin position="609"/>
        <end position="621"/>
    </location>
</feature>
<dbReference type="SMART" id="SM00356">
    <property type="entry name" value="ZnF_C3H1"/>
    <property type="match status" value="1"/>
</dbReference>
<dbReference type="InterPro" id="IPR000504">
    <property type="entry name" value="RRM_dom"/>
</dbReference>
<dbReference type="SUPFAM" id="SSF90229">
    <property type="entry name" value="CCCH zinc finger"/>
    <property type="match status" value="1"/>
</dbReference>
<proteinExistence type="predicted"/>
<keyword evidence="4 6" id="KW-0694">RNA-binding</keyword>
<comment type="caution">
    <text evidence="11">The sequence shown here is derived from an EMBL/GenBank/DDBJ whole genome shotgun (WGS) entry which is preliminary data.</text>
</comment>
<dbReference type="SUPFAM" id="SSF54928">
    <property type="entry name" value="RNA-binding domain, RBD"/>
    <property type="match status" value="1"/>
</dbReference>
<evidence type="ECO:0000256" key="6">
    <source>
        <dbReference type="PROSITE-ProRule" id="PRU00176"/>
    </source>
</evidence>
<dbReference type="GO" id="GO:0003677">
    <property type="term" value="F:DNA binding"/>
    <property type="evidence" value="ECO:0007669"/>
    <property type="project" value="UniProtKB-KW"/>
</dbReference>
<sequence length="645" mass="71240">MDAYEATKLVMTRIQSLDPENASRIMGYILIQDQGEEEMIRLAFGPESLLLSHINQAKAYLGLPSNIPSPKPLTPLASPIRPNSPFPQTSPRILIPNNGFHFGNPSSTSFPRNSPRPVSYAAVLNGSTTCSNSDSSHGPGSPSLHFYGGNDFGDEFLNGGGPVQRQVQDQLPFVDDSVVDPIMSPSGRSDSLMFPYGEDLNSIPSPHPHPFHRGNCSVNDAAFLFNLEEVGGGGSGFGWKPCMYFARGFCKNGSSCKFSHSDVGGGEAIEAGSPSSMFDEFLRMKALQQQQQQRFALMSPRGHHPFPYNNRMGFLNDNLRHDYSSMGLAAGASPSSRQIYLTFPADSTFKEEDVSGYFSMFGPVEDVRIPYQQKRMFGFVTFAYPQTVRLILAKGNPHFVCDSRVLVKPYKEKGKIPDRKQLQQQHQHQERGEHSACLSPSGIDSRELFDLPIGSRMFLSTQEMMLRSRLEQENIELQSRRMMSLQLMDLKNQHHNHHFLPGPPAGVSISSPRPSELLMSQNVIASSYAANQDGLQADNEKLLSEETKYSTTTTTISNGIRHQNVDDDDSYLPESLEHILPDNLFASPTKLAAERRTTFSHPSTEAVDTTTPVTSSNNTPVLPSSSPLSMASTPFSQRTSVSIYK</sequence>
<organism evidence="11">
    <name type="scientific">Sesamum calycinum</name>
    <dbReference type="NCBI Taxonomy" id="2727403"/>
    <lineage>
        <taxon>Eukaryota</taxon>
        <taxon>Viridiplantae</taxon>
        <taxon>Streptophyta</taxon>
        <taxon>Embryophyta</taxon>
        <taxon>Tracheophyta</taxon>
        <taxon>Spermatophyta</taxon>
        <taxon>Magnoliopsida</taxon>
        <taxon>eudicotyledons</taxon>
        <taxon>Gunneridae</taxon>
        <taxon>Pentapetalae</taxon>
        <taxon>asterids</taxon>
        <taxon>lamiids</taxon>
        <taxon>Lamiales</taxon>
        <taxon>Pedaliaceae</taxon>
        <taxon>Sesamum</taxon>
    </lineage>
</organism>
<dbReference type="Gene3D" id="1.20.120.1350">
    <property type="entry name" value="Pneumovirus matrix protein 2 (M2), zinc-binding domain"/>
    <property type="match status" value="1"/>
</dbReference>
<evidence type="ECO:0000259" key="9">
    <source>
        <dbReference type="PROSITE" id="PS50102"/>
    </source>
</evidence>
<dbReference type="EMBL" id="JACGWM010000002">
    <property type="protein sequence ID" value="KAL0390786.1"/>
    <property type="molecule type" value="Genomic_DNA"/>
</dbReference>
<dbReference type="GO" id="GO:0008270">
    <property type="term" value="F:zinc ion binding"/>
    <property type="evidence" value="ECO:0007669"/>
    <property type="project" value="UniProtKB-KW"/>
</dbReference>
<dbReference type="FunFam" id="3.30.70.330:FF:000678">
    <property type="entry name" value="zinc finger CCCH domain-containing protein 53-like isoform X2"/>
    <property type="match status" value="1"/>
</dbReference>
<dbReference type="InterPro" id="IPR035979">
    <property type="entry name" value="RBD_domain_sf"/>
</dbReference>
<dbReference type="InterPro" id="IPR000571">
    <property type="entry name" value="Znf_CCCH"/>
</dbReference>
<keyword evidence="3 7" id="KW-0862">Zinc</keyword>
<evidence type="ECO:0000256" key="5">
    <source>
        <dbReference type="ARBA" id="ARBA00023125"/>
    </source>
</evidence>
<keyword evidence="2 7" id="KW-0863">Zinc-finger</keyword>
<feature type="compositionally biased region" description="Polar residues" evidence="8">
    <location>
        <begin position="599"/>
        <end position="608"/>
    </location>
</feature>
<dbReference type="SMART" id="SM00360">
    <property type="entry name" value="RRM"/>
    <property type="match status" value="1"/>
</dbReference>
<feature type="zinc finger region" description="C3H1-type" evidence="7">
    <location>
        <begin position="236"/>
        <end position="263"/>
    </location>
</feature>
<feature type="compositionally biased region" description="Polar residues" evidence="8">
    <location>
        <begin position="622"/>
        <end position="645"/>
    </location>
</feature>